<dbReference type="OrthoDB" id="9781966at2"/>
<dbReference type="GO" id="GO:0000166">
    <property type="term" value="F:nucleotide binding"/>
    <property type="evidence" value="ECO:0007669"/>
    <property type="project" value="InterPro"/>
</dbReference>
<dbReference type="AlphaFoldDB" id="A0A0H5SIC1"/>
<protein>
    <recommendedName>
        <fullName evidence="5">Dehydrogenase</fullName>
    </recommendedName>
</protein>
<evidence type="ECO:0000313" key="4">
    <source>
        <dbReference type="Proteomes" id="UP000236497"/>
    </source>
</evidence>
<dbReference type="Pfam" id="PF22725">
    <property type="entry name" value="GFO_IDH_MocA_C3"/>
    <property type="match status" value="1"/>
</dbReference>
<dbReference type="Gene3D" id="3.30.360.10">
    <property type="entry name" value="Dihydrodipicolinate Reductase, domain 2"/>
    <property type="match status" value="1"/>
</dbReference>
<evidence type="ECO:0000259" key="1">
    <source>
        <dbReference type="Pfam" id="PF01408"/>
    </source>
</evidence>
<organism evidence="3 4">
    <name type="scientific">Herbinix hemicellulosilytica</name>
    <dbReference type="NCBI Taxonomy" id="1564487"/>
    <lineage>
        <taxon>Bacteria</taxon>
        <taxon>Bacillati</taxon>
        <taxon>Bacillota</taxon>
        <taxon>Clostridia</taxon>
        <taxon>Lachnospirales</taxon>
        <taxon>Lachnospiraceae</taxon>
        <taxon>Herbinix</taxon>
    </lineage>
</organism>
<dbReference type="SUPFAM" id="SSF51735">
    <property type="entry name" value="NAD(P)-binding Rossmann-fold domains"/>
    <property type="match status" value="1"/>
</dbReference>
<gene>
    <name evidence="3" type="ORF">HHT355_1644</name>
</gene>
<dbReference type="Proteomes" id="UP000236497">
    <property type="component" value="Unassembled WGS sequence"/>
</dbReference>
<dbReference type="PANTHER" id="PTHR43249">
    <property type="entry name" value="UDP-N-ACETYL-2-AMINO-2-DEOXY-D-GLUCURONATE OXIDASE"/>
    <property type="match status" value="1"/>
</dbReference>
<dbReference type="EMBL" id="CVTD020000017">
    <property type="protein sequence ID" value="CRZ34845.1"/>
    <property type="molecule type" value="Genomic_DNA"/>
</dbReference>
<evidence type="ECO:0008006" key="5">
    <source>
        <dbReference type="Google" id="ProtNLM"/>
    </source>
</evidence>
<evidence type="ECO:0000313" key="3">
    <source>
        <dbReference type="EMBL" id="CRZ34845.1"/>
    </source>
</evidence>
<dbReference type="PANTHER" id="PTHR43249:SF1">
    <property type="entry name" value="D-GLUCOSIDE 3-DEHYDROGENASE"/>
    <property type="match status" value="1"/>
</dbReference>
<dbReference type="InterPro" id="IPR000683">
    <property type="entry name" value="Gfo/Idh/MocA-like_OxRdtase_N"/>
</dbReference>
<feature type="domain" description="Gfo/Idh/MocA-like oxidoreductase N-terminal" evidence="1">
    <location>
        <begin position="4"/>
        <end position="124"/>
    </location>
</feature>
<dbReference type="InterPro" id="IPR036291">
    <property type="entry name" value="NAD(P)-bd_dom_sf"/>
</dbReference>
<dbReference type="RefSeq" id="WP_103202952.1">
    <property type="nucleotide sequence ID" value="NZ_CVTD020000017.1"/>
</dbReference>
<dbReference type="InterPro" id="IPR052515">
    <property type="entry name" value="Gfo/Idh/MocA_Oxidoreductase"/>
</dbReference>
<dbReference type="Pfam" id="PF01408">
    <property type="entry name" value="GFO_IDH_MocA"/>
    <property type="match status" value="1"/>
</dbReference>
<proteinExistence type="predicted"/>
<accession>A0A0H5SIC1</accession>
<evidence type="ECO:0000259" key="2">
    <source>
        <dbReference type="Pfam" id="PF22725"/>
    </source>
</evidence>
<dbReference type="InterPro" id="IPR055170">
    <property type="entry name" value="GFO_IDH_MocA-like_dom"/>
</dbReference>
<name>A0A0H5SIC1_HERHM</name>
<keyword evidence="4" id="KW-1185">Reference proteome</keyword>
<dbReference type="Gene3D" id="3.40.50.720">
    <property type="entry name" value="NAD(P)-binding Rossmann-like Domain"/>
    <property type="match status" value="1"/>
</dbReference>
<feature type="domain" description="GFO/IDH/MocA-like oxidoreductase" evidence="2">
    <location>
        <begin position="134"/>
        <end position="258"/>
    </location>
</feature>
<dbReference type="SUPFAM" id="SSF55347">
    <property type="entry name" value="Glyceraldehyde-3-phosphate dehydrogenase-like, C-terminal domain"/>
    <property type="match status" value="1"/>
</dbReference>
<reference evidence="3 4" key="1">
    <citation type="submission" date="2015-06" db="EMBL/GenBank/DDBJ databases">
        <authorList>
            <person name="Wibberg Daniel"/>
        </authorList>
    </citation>
    <scope>NUCLEOTIDE SEQUENCE [LARGE SCALE GENOMIC DNA]</scope>
    <source>
        <strain evidence="3 4">T3/55T</strain>
    </source>
</reference>
<sequence length="392" mass="44810">MKKIRMGIIGIGNMGTAHANAIFQGKTEGLELTAVCDIDSGRLEWAKHNLGPDVFLYSDYRLMINEGKVDAVLIATPHCLHPSMAIDCFSAGLHVLTEKPSGIDILNVRKMNEAAQKSGKIFGIMYNQRTNPLFARLKELVEEGTLGDMKRFIWIVNNWYRSQAYYDSGKWRGSWMGEGGGVLINQAYHNLDIWQWITGMPKRLRAFCKYGHYHNITVEDDVTIYGEYENKASAVFITSTGEYPGTNRIEYSGTKGKAVIEEGVLKLYLYDMDEREFCFVSDESFPKMDIYYEEYKEQGPENGHIAILKNFADAILYNKPLLAPGYEGINGLIICNGAYISDWMDCWVDLPPDENLYLRFLKERQDSEGCIKKNYIASNSVDDYSERWKVRW</sequence>